<evidence type="ECO:0000256" key="1">
    <source>
        <dbReference type="SAM" id="Coils"/>
    </source>
</evidence>
<evidence type="ECO:0000256" key="3">
    <source>
        <dbReference type="SAM" id="Phobius"/>
    </source>
</evidence>
<feature type="region of interest" description="Disordered" evidence="2">
    <location>
        <begin position="1"/>
        <end position="43"/>
    </location>
</feature>
<dbReference type="Proteomes" id="UP000219285">
    <property type="component" value="Chromosome"/>
</dbReference>
<dbReference type="PANTHER" id="PTHR38043">
    <property type="entry name" value="PROTEIN HEMX"/>
    <property type="match status" value="1"/>
</dbReference>
<dbReference type="InterPro" id="IPR007470">
    <property type="entry name" value="HemX"/>
</dbReference>
<name>A0A6M4MDP1_9ALTE</name>
<reference evidence="5" key="1">
    <citation type="submission" date="2014-12" db="EMBL/GenBank/DDBJ databases">
        <title>Complete genome sequence of a multi-drug resistant Klebsiella pneumoniae.</title>
        <authorList>
            <person name="Hua X."/>
            <person name="Chen Q."/>
            <person name="Li X."/>
            <person name="Feng Y."/>
            <person name="Ruan Z."/>
            <person name="Yu Y."/>
        </authorList>
    </citation>
    <scope>NUCLEOTIDE SEQUENCE [LARGE SCALE GENOMIC DNA]</scope>
    <source>
        <strain evidence="5">5.12</strain>
    </source>
</reference>
<feature type="coiled-coil region" evidence="1">
    <location>
        <begin position="93"/>
        <end position="148"/>
    </location>
</feature>
<reference evidence="4 5" key="2">
    <citation type="submission" date="2020-04" db="EMBL/GenBank/DDBJ databases">
        <title>Complete genome sequence of Alteromonas pelagimontana 5.12T.</title>
        <authorList>
            <person name="Sinha R.K."/>
            <person name="Krishnan K.P."/>
            <person name="Kurian J.P."/>
        </authorList>
    </citation>
    <scope>NUCLEOTIDE SEQUENCE [LARGE SCALE GENOMIC DNA]</scope>
    <source>
        <strain evidence="4 5">5.12</strain>
    </source>
</reference>
<dbReference type="PANTHER" id="PTHR38043:SF1">
    <property type="entry name" value="PROTEIN HEMX"/>
    <property type="match status" value="1"/>
</dbReference>
<accession>A0A6M4MDP1</accession>
<dbReference type="EMBL" id="CP052766">
    <property type="protein sequence ID" value="QJR81137.1"/>
    <property type="molecule type" value="Genomic_DNA"/>
</dbReference>
<protein>
    <submittedName>
        <fullName evidence="4">Heme biosynthesis operon protein HemX</fullName>
    </submittedName>
</protein>
<evidence type="ECO:0000313" key="5">
    <source>
        <dbReference type="Proteomes" id="UP000219285"/>
    </source>
</evidence>
<dbReference type="AlphaFoldDB" id="A0A6M4MDP1"/>
<dbReference type="RefSeq" id="WP_075607569.1">
    <property type="nucleotide sequence ID" value="NZ_CP052766.1"/>
</dbReference>
<dbReference type="OrthoDB" id="5739852at2"/>
<keyword evidence="5" id="KW-1185">Reference proteome</keyword>
<dbReference type="Pfam" id="PF04375">
    <property type="entry name" value="HemX"/>
    <property type="match status" value="1"/>
</dbReference>
<sequence>MADKKDNNQDSDALIPVTDEQHNETTTANTASPASPASKKAHRHRSRGGLWTILLLTLLLTLALAGAGYWYVYQRQSDNQALYDAQVAQQQKLEVLNRTNTTLQQQLKALETSKTELAKSVNDLVAKSETLSQQSEQALAEIQNMEGRRPADWLIAEADYLVRMAGRKLWLEQDIRTAIMLLSNADQRLQELTDPSVLPVRKLIAQDIQMLQQLNPVSHTSIALTLSGLLAQIDNLPLDTFEKPEQEATKDQVSESVSDWKQNLAAVWHSITDQFISVTRNETPVEPLMSEQQQWLAREQLKLQLMQAQSAAMNRQNDLYQQSLQSATALLEKKFAVGESEIKGFLREVQKLAAADVSQTLPQQMESQAPLQELLESRVEKVFGQGASAL</sequence>
<keyword evidence="1" id="KW-0175">Coiled coil</keyword>
<evidence type="ECO:0000256" key="2">
    <source>
        <dbReference type="SAM" id="MobiDB-lite"/>
    </source>
</evidence>
<keyword evidence="3" id="KW-0472">Membrane</keyword>
<gene>
    <name evidence="4" type="ORF">CA267_010275</name>
</gene>
<feature type="transmembrane region" description="Helical" evidence="3">
    <location>
        <begin position="49"/>
        <end position="72"/>
    </location>
</feature>
<keyword evidence="3" id="KW-0812">Transmembrane</keyword>
<keyword evidence="3" id="KW-1133">Transmembrane helix</keyword>
<feature type="compositionally biased region" description="Low complexity" evidence="2">
    <location>
        <begin position="25"/>
        <end position="38"/>
    </location>
</feature>
<proteinExistence type="predicted"/>
<evidence type="ECO:0000313" key="4">
    <source>
        <dbReference type="EMBL" id="QJR81137.1"/>
    </source>
</evidence>
<organism evidence="4 5">
    <name type="scientific">Alteromonas pelagimontana</name>
    <dbReference type="NCBI Taxonomy" id="1858656"/>
    <lineage>
        <taxon>Bacteria</taxon>
        <taxon>Pseudomonadati</taxon>
        <taxon>Pseudomonadota</taxon>
        <taxon>Gammaproteobacteria</taxon>
        <taxon>Alteromonadales</taxon>
        <taxon>Alteromonadaceae</taxon>
        <taxon>Alteromonas/Salinimonas group</taxon>
        <taxon>Alteromonas</taxon>
    </lineage>
</organism>
<dbReference type="KEGG" id="apel:CA267_010275"/>